<dbReference type="Proteomes" id="UP000002754">
    <property type="component" value="Unassembled WGS sequence"/>
</dbReference>
<keyword evidence="1" id="KW-0812">Transmembrane</keyword>
<reference evidence="3 5" key="2">
    <citation type="submission" date="2014-01" db="EMBL/GenBank/DDBJ databases">
        <title>Draft genome sequencing of Bacillus alcalophilus CGMCC 1.3604.</title>
        <authorList>
            <person name="Yang J."/>
            <person name="Diao L."/>
            <person name="Yang S."/>
        </authorList>
    </citation>
    <scope>NUCLEOTIDE SEQUENCE [LARGE SCALE GENOMIC DNA]</scope>
    <source>
        <strain evidence="3 5">CGMCC 1.3604</strain>
    </source>
</reference>
<dbReference type="Proteomes" id="UP000297014">
    <property type="component" value="Unassembled WGS sequence"/>
</dbReference>
<proteinExistence type="predicted"/>
<evidence type="ECO:0000313" key="2">
    <source>
        <dbReference type="EMBL" id="KGA97650.1"/>
    </source>
</evidence>
<dbReference type="AlphaFoldDB" id="A0A094XFS8"/>
<keyword evidence="4" id="KW-1185">Reference proteome</keyword>
<evidence type="ECO:0000313" key="5">
    <source>
        <dbReference type="Proteomes" id="UP000297014"/>
    </source>
</evidence>
<reference evidence="2 4" key="1">
    <citation type="journal article" date="2014" name="Genome Announc.">
        <title>Draft Genome Sequence of Bacillus alcalophilus AV1934, a Classic Alkaliphile Isolated from Human Feces in 1934.</title>
        <authorList>
            <person name="Attie O."/>
            <person name="Jayaprakash A."/>
            <person name="Shah H."/>
            <person name="Paulsen I.T."/>
            <person name="Morino M."/>
            <person name="Takahashi Y."/>
            <person name="Narumi I."/>
            <person name="Sachidanandam R."/>
            <person name="Satoh K."/>
            <person name="Ito M."/>
            <person name="Krulwich T.A."/>
        </authorList>
    </citation>
    <scope>NUCLEOTIDE SEQUENCE [LARGE SCALE GENOMIC DNA]</scope>
    <source>
        <strain evidence="2 4">AV1934</strain>
    </source>
</reference>
<sequence>MLVVLLLLIVIIFIVLRWRDSMLKLKAKRNHMIAAVYLGAIVICLFIYLFLPVESMESVQMTENERIHIDELYRKFENGQWEQIPDEFIKKQETSFQIETEKLIMDYEDRDVYSYPIMVERKAENDGVIEIYSFAAGSLDLRGFEMLMEIPLPGFELNGDTLKMLIPQSVQIEKTLFTNEWPINQFDPDKIDYNDSGWGYGYMIYFYMKIPQDLPIESTVEYGLEFVEE</sequence>
<dbReference type="STRING" id="1218173.BALCAV_0208910"/>
<comment type="caution">
    <text evidence="2">The sequence shown here is derived from an EMBL/GenBank/DDBJ whole genome shotgun (WGS) entry which is preliminary data.</text>
</comment>
<keyword evidence="1" id="KW-0472">Membrane</keyword>
<evidence type="ECO:0000256" key="1">
    <source>
        <dbReference type="SAM" id="Phobius"/>
    </source>
</evidence>
<evidence type="ECO:0000313" key="4">
    <source>
        <dbReference type="Proteomes" id="UP000002754"/>
    </source>
</evidence>
<feature type="transmembrane region" description="Helical" evidence="1">
    <location>
        <begin position="33"/>
        <end position="51"/>
    </location>
</feature>
<keyword evidence="1" id="KW-1133">Transmembrane helix</keyword>
<dbReference type="EMBL" id="ALPT02000024">
    <property type="protein sequence ID" value="KGA97650.1"/>
    <property type="molecule type" value="Genomic_DNA"/>
</dbReference>
<protein>
    <submittedName>
        <fullName evidence="2">Uncharacterized protein</fullName>
    </submittedName>
</protein>
<organism evidence="2 4">
    <name type="scientific">Alkalihalobacillus alcalophilus ATCC 27647 = CGMCC 1.3604</name>
    <dbReference type="NCBI Taxonomy" id="1218173"/>
    <lineage>
        <taxon>Bacteria</taxon>
        <taxon>Bacillati</taxon>
        <taxon>Bacillota</taxon>
        <taxon>Bacilli</taxon>
        <taxon>Bacillales</taxon>
        <taxon>Bacillaceae</taxon>
        <taxon>Alkalihalobacillus</taxon>
    </lineage>
</organism>
<evidence type="ECO:0000313" key="3">
    <source>
        <dbReference type="EMBL" id="THG91478.1"/>
    </source>
</evidence>
<dbReference type="EMBL" id="JALP01000067">
    <property type="protein sequence ID" value="THG91478.1"/>
    <property type="molecule type" value="Genomic_DNA"/>
</dbReference>
<name>A0A094XFS8_ALKAL</name>
<gene>
    <name evidence="3" type="ORF">AJ85_04665</name>
    <name evidence="2" type="ORF">BALCAV_0208910</name>
</gene>
<accession>A0A094XFS8</accession>